<accession>A0A919EST8</accession>
<organism evidence="2 3">
    <name type="scientific">Streptomyces filamentosus</name>
    <name type="common">Streptomyces roseosporus</name>
    <dbReference type="NCBI Taxonomy" id="67294"/>
    <lineage>
        <taxon>Bacteria</taxon>
        <taxon>Bacillati</taxon>
        <taxon>Actinomycetota</taxon>
        <taxon>Actinomycetes</taxon>
        <taxon>Kitasatosporales</taxon>
        <taxon>Streptomycetaceae</taxon>
        <taxon>Streptomyces</taxon>
    </lineage>
</organism>
<feature type="transmembrane region" description="Helical" evidence="1">
    <location>
        <begin position="33"/>
        <end position="52"/>
    </location>
</feature>
<reference evidence="2" key="1">
    <citation type="journal article" date="2014" name="Int. J. Syst. Evol. Microbiol.">
        <title>Complete genome sequence of Corynebacterium casei LMG S-19264T (=DSM 44701T), isolated from a smear-ripened cheese.</title>
        <authorList>
            <consortium name="US DOE Joint Genome Institute (JGI-PGF)"/>
            <person name="Walter F."/>
            <person name="Albersmeier A."/>
            <person name="Kalinowski J."/>
            <person name="Ruckert C."/>
        </authorList>
    </citation>
    <scope>NUCLEOTIDE SEQUENCE</scope>
    <source>
        <strain evidence="2">JCM 4122</strain>
    </source>
</reference>
<reference evidence="2" key="2">
    <citation type="submission" date="2020-09" db="EMBL/GenBank/DDBJ databases">
        <authorList>
            <person name="Sun Q."/>
            <person name="Ohkuma M."/>
        </authorList>
    </citation>
    <scope>NUCLEOTIDE SEQUENCE</scope>
    <source>
        <strain evidence="2">JCM 4122</strain>
    </source>
</reference>
<keyword evidence="1" id="KW-0472">Membrane</keyword>
<sequence length="127" mass="13401">MPSDSSAPHHSAPCGIPPALPTSAKRVIAGASLWWSASPVAFVLSTAVGLGSRDRDPFWELVSVMLLWSGLGGMVVAPAVGLLVAFRSRQRPARRRFAIMGAVSLAVCALALLFWEFAMECAPGHVC</sequence>
<gene>
    <name evidence="2" type="ORF">GCM10017667_76200</name>
</gene>
<dbReference type="AlphaFoldDB" id="A0A919EST8"/>
<evidence type="ECO:0000256" key="1">
    <source>
        <dbReference type="SAM" id="Phobius"/>
    </source>
</evidence>
<feature type="transmembrane region" description="Helical" evidence="1">
    <location>
        <begin position="64"/>
        <end position="85"/>
    </location>
</feature>
<keyword evidence="1" id="KW-0812">Transmembrane</keyword>
<feature type="transmembrane region" description="Helical" evidence="1">
    <location>
        <begin position="97"/>
        <end position="115"/>
    </location>
</feature>
<protein>
    <submittedName>
        <fullName evidence="2">Uncharacterized protein</fullName>
    </submittedName>
</protein>
<evidence type="ECO:0000313" key="2">
    <source>
        <dbReference type="EMBL" id="GHG27967.1"/>
    </source>
</evidence>
<dbReference type="RefSeq" id="WP_190044737.1">
    <property type="nucleotide sequence ID" value="NZ_BNBE01000004.1"/>
</dbReference>
<name>A0A919EST8_STRFL</name>
<keyword evidence="3" id="KW-1185">Reference proteome</keyword>
<keyword evidence="1" id="KW-1133">Transmembrane helix</keyword>
<comment type="caution">
    <text evidence="2">The sequence shown here is derived from an EMBL/GenBank/DDBJ whole genome shotgun (WGS) entry which is preliminary data.</text>
</comment>
<dbReference type="Proteomes" id="UP000632849">
    <property type="component" value="Unassembled WGS sequence"/>
</dbReference>
<dbReference type="EMBL" id="BNBE01000004">
    <property type="protein sequence ID" value="GHG27967.1"/>
    <property type="molecule type" value="Genomic_DNA"/>
</dbReference>
<proteinExistence type="predicted"/>
<evidence type="ECO:0000313" key="3">
    <source>
        <dbReference type="Proteomes" id="UP000632849"/>
    </source>
</evidence>